<dbReference type="PANTHER" id="PTHR46492">
    <property type="entry name" value="DYNEIN ASSEMBLY FACTOR 4, AXONEMAL"/>
    <property type="match status" value="1"/>
</dbReference>
<evidence type="ECO:0000256" key="3">
    <source>
        <dbReference type="ARBA" id="ARBA00022490"/>
    </source>
</evidence>
<reference evidence="14 15" key="1">
    <citation type="journal article" date="2017" name="Int. J. Parasitol.">
        <title>The genome of the protozoan parasite Cystoisospora suis and a reverse vaccinology approach to identify vaccine candidates.</title>
        <authorList>
            <person name="Palmieri N."/>
            <person name="Shrestha A."/>
            <person name="Ruttkowski B."/>
            <person name="Beck T."/>
            <person name="Vogl C."/>
            <person name="Tomley F."/>
            <person name="Blake D.P."/>
            <person name="Joachim A."/>
        </authorList>
    </citation>
    <scope>NUCLEOTIDE SEQUENCE [LARGE SCALE GENOMIC DNA]</scope>
    <source>
        <strain evidence="14 15">Wien I</strain>
    </source>
</reference>
<dbReference type="EMBL" id="MIGC01000154">
    <property type="protein sequence ID" value="PHJ25789.1"/>
    <property type="molecule type" value="Genomic_DNA"/>
</dbReference>
<dbReference type="InterPro" id="IPR011990">
    <property type="entry name" value="TPR-like_helical_dom_sf"/>
</dbReference>
<evidence type="ECO:0000256" key="10">
    <source>
        <dbReference type="ARBA" id="ARBA00024430"/>
    </source>
</evidence>
<dbReference type="GeneID" id="94423795"/>
<sequence length="605" mass="68062">MPVQVNFEWQETEETVLFTLDIPRLSNLKTSAVRTVISPAYIRVSVPPYFFEADLYGEIDELRSVSTISKNQLFLRLVKKVPRIWKTFSARENPQLTKEELLARRQASLEVYEENLKKHRQQLAELKHEKHKQAQEEQWRVDRETREWLEKQKEIEKTNFLRELYSSDFSDRTNHPEPCRVDGAIDGFHEEPLTSHEPRSDCVDGAGTVANSRKVLIVDDSSSDDDSFVVPPKDGSEKNPRETADKPRHPARDSSSRSLPIEEDIGRTEQHVCNAGKENVLISSNTEQQLRGGAPPQKKTVRLSFTARKHHRLPARGEKIPPFPKNATQPVGPRKDKGASHEGDPEWLKQKGDKLLRNRDMKSAIEAYSAALKIASSARCFANRAQCHLLLGDFDKVSDTQPYTRVALLEVGVTPRAALSASSALWLIVVCDRTSSEQFQQLNDVSGARVRRAAEMLSEALVDTCGLSLAEAKRIQADLNNVRGALAHLQDASPEACLVDCDAAMEQMARSGLAMHTWSLKHDWDRALSSPPEHKDGEVTEEDPQPGCFVVTKASEPALRNVWLKLLLRRSSALEQLGRTEDALGGMNLLVALRRLRLFSRDSSP</sequence>
<keyword evidence="7" id="KW-0539">Nucleus</keyword>
<evidence type="ECO:0000256" key="6">
    <source>
        <dbReference type="ARBA" id="ARBA00022902"/>
    </source>
</evidence>
<dbReference type="PROSITE" id="PS51203">
    <property type="entry name" value="CS"/>
    <property type="match status" value="1"/>
</dbReference>
<dbReference type="AlphaFoldDB" id="A0A2C6LED4"/>
<gene>
    <name evidence="14" type="ORF">CSUI_000350</name>
</gene>
<evidence type="ECO:0000256" key="2">
    <source>
        <dbReference type="ARBA" id="ARBA00004487"/>
    </source>
</evidence>
<dbReference type="InterPro" id="IPR052004">
    <property type="entry name" value="Dynein_assembly_factor_4"/>
</dbReference>
<name>A0A2C6LED4_9APIC</name>
<evidence type="ECO:0000313" key="14">
    <source>
        <dbReference type="EMBL" id="PHJ25789.1"/>
    </source>
</evidence>
<feature type="region of interest" description="Disordered" evidence="12">
    <location>
        <begin position="217"/>
        <end position="263"/>
    </location>
</feature>
<evidence type="ECO:0000256" key="4">
    <source>
        <dbReference type="ARBA" id="ARBA00022737"/>
    </source>
</evidence>
<feature type="domain" description="CS" evidence="13">
    <location>
        <begin position="2"/>
        <end position="89"/>
    </location>
</feature>
<dbReference type="GO" id="GO:0036159">
    <property type="term" value="P:inner dynein arm assembly"/>
    <property type="evidence" value="ECO:0007669"/>
    <property type="project" value="TreeGrafter"/>
</dbReference>
<keyword evidence="3" id="KW-0963">Cytoplasm</keyword>
<proteinExistence type="predicted"/>
<dbReference type="SUPFAM" id="SSF48452">
    <property type="entry name" value="TPR-like"/>
    <property type="match status" value="1"/>
</dbReference>
<keyword evidence="6" id="KW-0524">Neurogenesis</keyword>
<dbReference type="VEuPathDB" id="ToxoDB:CSUI_000350"/>
<evidence type="ECO:0000256" key="1">
    <source>
        <dbReference type="ARBA" id="ARBA00004123"/>
    </source>
</evidence>
<dbReference type="Pfam" id="PF04969">
    <property type="entry name" value="CS"/>
    <property type="match status" value="1"/>
</dbReference>
<evidence type="ECO:0000256" key="9">
    <source>
        <dbReference type="ARBA" id="ARBA00024190"/>
    </source>
</evidence>
<evidence type="ECO:0000256" key="12">
    <source>
        <dbReference type="SAM" id="MobiDB-lite"/>
    </source>
</evidence>
<dbReference type="GO" id="GO:0003341">
    <property type="term" value="P:cilium movement"/>
    <property type="evidence" value="ECO:0007669"/>
    <property type="project" value="InterPro"/>
</dbReference>
<comment type="subcellular location">
    <subcellularLocation>
        <location evidence="2">Cell projection</location>
        <location evidence="2">Neuron projection</location>
    </subcellularLocation>
    <subcellularLocation>
        <location evidence="9">Dynein axonemal particle</location>
    </subcellularLocation>
    <subcellularLocation>
        <location evidence="1">Nucleus</location>
    </subcellularLocation>
</comment>
<dbReference type="SUPFAM" id="SSF49764">
    <property type="entry name" value="HSP20-like chaperones"/>
    <property type="match status" value="1"/>
</dbReference>
<dbReference type="GO" id="GO:0036158">
    <property type="term" value="P:outer dynein arm assembly"/>
    <property type="evidence" value="ECO:0007669"/>
    <property type="project" value="TreeGrafter"/>
</dbReference>
<feature type="compositionally biased region" description="Basic and acidic residues" evidence="12">
    <location>
        <begin position="171"/>
        <end position="180"/>
    </location>
</feature>
<keyword evidence="11" id="KW-0175">Coiled coil</keyword>
<dbReference type="GO" id="GO:0120293">
    <property type="term" value="C:dynein axonemal particle"/>
    <property type="evidence" value="ECO:0007669"/>
    <property type="project" value="UniProtKB-SubCell"/>
</dbReference>
<comment type="caution">
    <text evidence="14">The sequence shown here is derived from an EMBL/GenBank/DDBJ whole genome shotgun (WGS) entry which is preliminary data.</text>
</comment>
<dbReference type="CDD" id="cd06469">
    <property type="entry name" value="p23_DYX1C1_like"/>
    <property type="match status" value="1"/>
</dbReference>
<dbReference type="OrthoDB" id="348005at2759"/>
<dbReference type="InterPro" id="IPR008978">
    <property type="entry name" value="HSP20-like_chaperone"/>
</dbReference>
<dbReference type="RefSeq" id="XP_067927435.1">
    <property type="nucleotide sequence ID" value="XM_068060584.1"/>
</dbReference>
<evidence type="ECO:0000256" key="7">
    <source>
        <dbReference type="ARBA" id="ARBA00023242"/>
    </source>
</evidence>
<dbReference type="InterPro" id="IPR007052">
    <property type="entry name" value="CS_dom"/>
</dbReference>
<dbReference type="Gene3D" id="2.60.40.790">
    <property type="match status" value="1"/>
</dbReference>
<feature type="compositionally biased region" description="Basic and acidic residues" evidence="12">
    <location>
        <begin position="187"/>
        <end position="202"/>
    </location>
</feature>
<evidence type="ECO:0000313" key="15">
    <source>
        <dbReference type="Proteomes" id="UP000221165"/>
    </source>
</evidence>
<dbReference type="PANTHER" id="PTHR46492:SF1">
    <property type="entry name" value="DYNEIN AXONEMAL ASSEMBLY FACTOR 4"/>
    <property type="match status" value="1"/>
</dbReference>
<feature type="region of interest" description="Disordered" evidence="12">
    <location>
        <begin position="171"/>
        <end position="205"/>
    </location>
</feature>
<feature type="coiled-coil region" evidence="11">
    <location>
        <begin position="102"/>
        <end position="136"/>
    </location>
</feature>
<dbReference type="InterPro" id="IPR037894">
    <property type="entry name" value="CS_DYX1C1"/>
</dbReference>
<keyword evidence="8" id="KW-0966">Cell projection</keyword>
<evidence type="ECO:0000256" key="11">
    <source>
        <dbReference type="SAM" id="Coils"/>
    </source>
</evidence>
<feature type="compositionally biased region" description="Basic and acidic residues" evidence="12">
    <location>
        <begin position="234"/>
        <end position="255"/>
    </location>
</feature>
<feature type="compositionally biased region" description="Basic and acidic residues" evidence="12">
    <location>
        <begin position="333"/>
        <end position="347"/>
    </location>
</feature>
<accession>A0A2C6LED4</accession>
<evidence type="ECO:0000259" key="13">
    <source>
        <dbReference type="PROSITE" id="PS51203"/>
    </source>
</evidence>
<organism evidence="14 15">
    <name type="scientific">Cystoisospora suis</name>
    <dbReference type="NCBI Taxonomy" id="483139"/>
    <lineage>
        <taxon>Eukaryota</taxon>
        <taxon>Sar</taxon>
        <taxon>Alveolata</taxon>
        <taxon>Apicomplexa</taxon>
        <taxon>Conoidasida</taxon>
        <taxon>Coccidia</taxon>
        <taxon>Eucoccidiorida</taxon>
        <taxon>Eimeriorina</taxon>
        <taxon>Sarcocystidae</taxon>
        <taxon>Cystoisospora</taxon>
    </lineage>
</organism>
<dbReference type="Gene3D" id="1.25.40.10">
    <property type="entry name" value="Tetratricopeptide repeat domain"/>
    <property type="match status" value="1"/>
</dbReference>
<evidence type="ECO:0000256" key="5">
    <source>
        <dbReference type="ARBA" id="ARBA00022803"/>
    </source>
</evidence>
<evidence type="ECO:0000256" key="8">
    <source>
        <dbReference type="ARBA" id="ARBA00023273"/>
    </source>
</evidence>
<dbReference type="GO" id="GO:0005634">
    <property type="term" value="C:nucleus"/>
    <property type="evidence" value="ECO:0007669"/>
    <property type="project" value="UniProtKB-SubCell"/>
</dbReference>
<keyword evidence="5" id="KW-0802">TPR repeat</keyword>
<feature type="region of interest" description="Disordered" evidence="12">
    <location>
        <begin position="307"/>
        <end position="347"/>
    </location>
</feature>
<protein>
    <recommendedName>
        <fullName evidence="10">Dynein axonemal assembly factor 4</fullName>
    </recommendedName>
</protein>
<keyword evidence="15" id="KW-1185">Reference proteome</keyword>
<dbReference type="Proteomes" id="UP000221165">
    <property type="component" value="Unassembled WGS sequence"/>
</dbReference>
<keyword evidence="4" id="KW-0677">Repeat</keyword>